<evidence type="ECO:0000256" key="1">
    <source>
        <dbReference type="SAM" id="SignalP"/>
    </source>
</evidence>
<name>A0ABC8W1K2_9POAL</name>
<gene>
    <name evidence="2" type="ORF">URODEC1_LOCUS8305</name>
</gene>
<accession>A0ABC8W1K2</accession>
<evidence type="ECO:0000313" key="2">
    <source>
        <dbReference type="EMBL" id="CAL4899648.1"/>
    </source>
</evidence>
<organism evidence="2 3">
    <name type="scientific">Urochloa decumbens</name>
    <dbReference type="NCBI Taxonomy" id="240449"/>
    <lineage>
        <taxon>Eukaryota</taxon>
        <taxon>Viridiplantae</taxon>
        <taxon>Streptophyta</taxon>
        <taxon>Embryophyta</taxon>
        <taxon>Tracheophyta</taxon>
        <taxon>Spermatophyta</taxon>
        <taxon>Magnoliopsida</taxon>
        <taxon>Liliopsida</taxon>
        <taxon>Poales</taxon>
        <taxon>Poaceae</taxon>
        <taxon>PACMAD clade</taxon>
        <taxon>Panicoideae</taxon>
        <taxon>Panicodae</taxon>
        <taxon>Paniceae</taxon>
        <taxon>Melinidinae</taxon>
        <taxon>Urochloa</taxon>
    </lineage>
</organism>
<reference evidence="3" key="1">
    <citation type="submission" date="2024-06" db="EMBL/GenBank/DDBJ databases">
        <authorList>
            <person name="Ryan C."/>
        </authorList>
    </citation>
    <scope>NUCLEOTIDE SEQUENCE [LARGE SCALE GENOMIC DNA]</scope>
</reference>
<keyword evidence="3" id="KW-1185">Reference proteome</keyword>
<protein>
    <submittedName>
        <fullName evidence="2">Uncharacterized protein</fullName>
    </submittedName>
</protein>
<keyword evidence="1" id="KW-0732">Signal</keyword>
<dbReference type="EMBL" id="OZ075121">
    <property type="protein sequence ID" value="CAL4899648.1"/>
    <property type="molecule type" value="Genomic_DNA"/>
</dbReference>
<proteinExistence type="predicted"/>
<evidence type="ECO:0000313" key="3">
    <source>
        <dbReference type="Proteomes" id="UP001497457"/>
    </source>
</evidence>
<dbReference type="AlphaFoldDB" id="A0ABC8W1K2"/>
<dbReference type="Proteomes" id="UP001497457">
    <property type="component" value="Chromosome 11b"/>
</dbReference>
<sequence>MASTAAALNRALVAAMCVVLLHSSMGQQPTSAPPCHNNTGQQPAPTPVPAPAPAPAVDCTSYCSSQCQSNCTANMGADLARCDADYATNFNGCYGYCTNRTCPGKSCDHSGCGIGNCSCKNDNARGCCQECSDILSSTYFQCRYFIERTVPRCMNSCMNDCNEKCTQG</sequence>
<feature type="signal peptide" evidence="1">
    <location>
        <begin position="1"/>
        <end position="26"/>
    </location>
</feature>
<feature type="chain" id="PRO_5044835037" evidence="1">
    <location>
        <begin position="27"/>
        <end position="168"/>
    </location>
</feature>
<reference evidence="2 3" key="2">
    <citation type="submission" date="2024-10" db="EMBL/GenBank/DDBJ databases">
        <authorList>
            <person name="Ryan C."/>
        </authorList>
    </citation>
    <scope>NUCLEOTIDE SEQUENCE [LARGE SCALE GENOMIC DNA]</scope>
</reference>